<reference evidence="1 2" key="1">
    <citation type="submission" date="2020-08" db="EMBL/GenBank/DDBJ databases">
        <authorList>
            <person name="Liu C."/>
            <person name="Sun Q."/>
        </authorList>
    </citation>
    <scope>NUCLEOTIDE SEQUENCE [LARGE SCALE GENOMIC DNA]</scope>
    <source>
        <strain evidence="1 2">NSJ-4</strain>
    </source>
</reference>
<accession>A0A7G9FPY8</accession>
<evidence type="ECO:0000313" key="2">
    <source>
        <dbReference type="Proteomes" id="UP000515819"/>
    </source>
</evidence>
<keyword evidence="2" id="KW-1185">Reference proteome</keyword>
<dbReference type="Proteomes" id="UP000515819">
    <property type="component" value="Chromosome"/>
</dbReference>
<dbReference type="AlphaFoldDB" id="A0A7G9FPY8"/>
<evidence type="ECO:0000313" key="1">
    <source>
        <dbReference type="EMBL" id="QNM00620.1"/>
    </source>
</evidence>
<dbReference type="RefSeq" id="WP_249321761.1">
    <property type="nucleotide sequence ID" value="NZ_CP060632.1"/>
</dbReference>
<sequence length="230" mass="27818">MPSYVIHLSCAKRALEMLPEMNAQEQNAFFLGNMIADMCRDKHYTHFWNDVTYDKLVRRPDLDWFLQKYGDALQEPYVRGYYAHLLLDYNFLDLYWDRHFRFYNAQKQPEVLYDAVTFVEVLEQQQMYDRQEFFSKKWYYGDYDRMNAYFANRYNVMFPNLEFNAKEWERIRRITEIDWDYAPEAMERTKAQLSQSVAIAKPGIIPQLQIFVLPELEQLVEVTAKKVAEI</sequence>
<dbReference type="KEGG" id="wcp:H9Q76_04870"/>
<protein>
    <recommendedName>
        <fullName evidence="3">Phospholipase C/D domain-containing protein</fullName>
    </recommendedName>
</protein>
<proteinExistence type="predicted"/>
<name>A0A7G9FPY8_9FIRM</name>
<evidence type="ECO:0008006" key="3">
    <source>
        <dbReference type="Google" id="ProtNLM"/>
    </source>
</evidence>
<gene>
    <name evidence="1" type="ORF">H9Q76_04870</name>
</gene>
<organism evidence="1 2">
    <name type="scientific">Wujia chipingensis</name>
    <dbReference type="NCBI Taxonomy" id="2763670"/>
    <lineage>
        <taxon>Bacteria</taxon>
        <taxon>Bacillati</taxon>
        <taxon>Bacillota</taxon>
        <taxon>Clostridia</taxon>
        <taxon>Lachnospirales</taxon>
        <taxon>Lachnospiraceae</taxon>
        <taxon>Wujia</taxon>
    </lineage>
</organism>
<dbReference type="EMBL" id="CP060632">
    <property type="protein sequence ID" value="QNM00620.1"/>
    <property type="molecule type" value="Genomic_DNA"/>
</dbReference>